<dbReference type="EMBL" id="CATQJL010000316">
    <property type="protein sequence ID" value="CAJ0607376.1"/>
    <property type="molecule type" value="Genomic_DNA"/>
</dbReference>
<protein>
    <submittedName>
        <fullName evidence="2">Uncharacterized protein</fullName>
    </submittedName>
</protein>
<comment type="caution">
    <text evidence="2">The sequence shown here is derived from an EMBL/GenBank/DDBJ whole genome shotgun (WGS) entry which is preliminary data.</text>
</comment>
<feature type="compositionally biased region" description="Polar residues" evidence="1">
    <location>
        <begin position="130"/>
        <end position="140"/>
    </location>
</feature>
<feature type="non-terminal residue" evidence="2">
    <location>
        <position position="565"/>
    </location>
</feature>
<feature type="region of interest" description="Disordered" evidence="1">
    <location>
        <begin position="126"/>
        <end position="145"/>
    </location>
</feature>
<reference evidence="2" key="1">
    <citation type="submission" date="2023-07" db="EMBL/GenBank/DDBJ databases">
        <authorList>
            <consortium name="CYATHOMIX"/>
        </authorList>
    </citation>
    <scope>NUCLEOTIDE SEQUENCE</scope>
    <source>
        <strain evidence="2">N/A</strain>
    </source>
</reference>
<proteinExistence type="predicted"/>
<evidence type="ECO:0000313" key="2">
    <source>
        <dbReference type="EMBL" id="CAJ0607376.1"/>
    </source>
</evidence>
<feature type="region of interest" description="Disordered" evidence="1">
    <location>
        <begin position="416"/>
        <end position="447"/>
    </location>
</feature>
<dbReference type="Proteomes" id="UP001176961">
    <property type="component" value="Unassembled WGS sequence"/>
</dbReference>
<gene>
    <name evidence="2" type="ORF">CYNAS_LOCUS19359</name>
</gene>
<dbReference type="AlphaFoldDB" id="A0AA36HBN9"/>
<evidence type="ECO:0000256" key="1">
    <source>
        <dbReference type="SAM" id="MobiDB-lite"/>
    </source>
</evidence>
<keyword evidence="3" id="KW-1185">Reference proteome</keyword>
<evidence type="ECO:0000313" key="3">
    <source>
        <dbReference type="Proteomes" id="UP001176961"/>
    </source>
</evidence>
<name>A0AA36HBN9_CYLNA</name>
<sequence length="565" mass="63620">MMRPWTKKPIRASQTSRLFTPFATNNTDDIKYNTIPMRYRLRKRIRNEEEKSDRVSRTRQKSTKIPYGGHLVPISSRSQSESQEESIYEDILTQEKQALASRNDTSSDEVNGDLWRDRAAFRPLPLPRRYSTSTDPFNPSQKRRGLGNLLKSTRTTTIPTTMSTAKLVAPTSTTTDNPLIGPIVETPLTSNESPHAKIEKDELKQIVDSRFETLVEFENVAPPPPIFPVPEMEHNIDERVTPQPGPKSEIDVNIDDSEFGPSFSTIPLPSLDTSSATVPTKWTTTTRTVPPTLVIEPKSARQRSHEEQMTMTLIPTMTPVEWTPPPFDAIVDMNSATKATIMHRILVLDSSESAEASGDGDAFEFIDPPPAEAKWFKNTIDRKRAFGIKLLQSKPVKLPADDVLTEVENQDEAIPLNDSVSSTTDAKSSETESVELLTDDAQSSGEPATDAFSVLKIPEATLRLSHCEVYSICLDEMDRQEAECEEDDRKAGRIFPKQFRKRRNFCDRRLLPEYEAIDNETKQLERNYGDCIKNRLGRKITEVEPTKCTAHSLPSTLSSEPCHSK</sequence>
<accession>A0AA36HBN9</accession>
<feature type="compositionally biased region" description="Basic and acidic residues" evidence="1">
    <location>
        <begin position="46"/>
        <end position="56"/>
    </location>
</feature>
<feature type="region of interest" description="Disordered" evidence="1">
    <location>
        <begin position="44"/>
        <end position="87"/>
    </location>
</feature>
<organism evidence="2 3">
    <name type="scientific">Cylicocyclus nassatus</name>
    <name type="common">Nematode worm</name>
    <dbReference type="NCBI Taxonomy" id="53992"/>
    <lineage>
        <taxon>Eukaryota</taxon>
        <taxon>Metazoa</taxon>
        <taxon>Ecdysozoa</taxon>
        <taxon>Nematoda</taxon>
        <taxon>Chromadorea</taxon>
        <taxon>Rhabditida</taxon>
        <taxon>Rhabditina</taxon>
        <taxon>Rhabditomorpha</taxon>
        <taxon>Strongyloidea</taxon>
        <taxon>Strongylidae</taxon>
        <taxon>Cylicocyclus</taxon>
    </lineage>
</organism>